<feature type="region of interest" description="Disordered" evidence="1">
    <location>
        <begin position="79"/>
        <end position="101"/>
    </location>
</feature>
<comment type="caution">
    <text evidence="4">The sequence shown here is derived from an EMBL/GenBank/DDBJ whole genome shotgun (WGS) entry which is preliminary data.</text>
</comment>
<keyword evidence="3" id="KW-0732">Signal</keyword>
<gene>
    <name evidence="4" type="ORF">CIPAW_02G163100</name>
</gene>
<keyword evidence="2" id="KW-1133">Transmembrane helix</keyword>
<feature type="transmembrane region" description="Helical" evidence="2">
    <location>
        <begin position="113"/>
        <end position="136"/>
    </location>
</feature>
<keyword evidence="2" id="KW-0812">Transmembrane</keyword>
<organism evidence="4 5">
    <name type="scientific">Carya illinoinensis</name>
    <name type="common">Pecan</name>
    <dbReference type="NCBI Taxonomy" id="32201"/>
    <lineage>
        <taxon>Eukaryota</taxon>
        <taxon>Viridiplantae</taxon>
        <taxon>Streptophyta</taxon>
        <taxon>Embryophyta</taxon>
        <taxon>Tracheophyta</taxon>
        <taxon>Spermatophyta</taxon>
        <taxon>Magnoliopsida</taxon>
        <taxon>eudicotyledons</taxon>
        <taxon>Gunneridae</taxon>
        <taxon>Pentapetalae</taxon>
        <taxon>rosids</taxon>
        <taxon>fabids</taxon>
        <taxon>Fagales</taxon>
        <taxon>Juglandaceae</taxon>
        <taxon>Carya</taxon>
    </lineage>
</organism>
<name>A0A8T1RHR9_CARIL</name>
<reference evidence="4" key="1">
    <citation type="submission" date="2020-12" db="EMBL/GenBank/DDBJ databases">
        <title>WGS assembly of Carya illinoinensis cv. Pawnee.</title>
        <authorList>
            <person name="Platts A."/>
            <person name="Shu S."/>
            <person name="Wright S."/>
            <person name="Barry K."/>
            <person name="Edger P."/>
            <person name="Pires J.C."/>
            <person name="Schmutz J."/>
        </authorList>
    </citation>
    <scope>NUCLEOTIDE SEQUENCE</scope>
    <source>
        <tissue evidence="4">Leaf</tissue>
    </source>
</reference>
<protein>
    <submittedName>
        <fullName evidence="4">Uncharacterized protein</fullName>
    </submittedName>
</protein>
<keyword evidence="5" id="KW-1185">Reference proteome</keyword>
<evidence type="ECO:0000256" key="2">
    <source>
        <dbReference type="SAM" id="Phobius"/>
    </source>
</evidence>
<accession>A0A8T1RHR9</accession>
<dbReference type="PROSITE" id="PS51257">
    <property type="entry name" value="PROKAR_LIPOPROTEIN"/>
    <property type="match status" value="1"/>
</dbReference>
<keyword evidence="2" id="KW-0472">Membrane</keyword>
<dbReference type="Proteomes" id="UP000811609">
    <property type="component" value="Chromosome 2"/>
</dbReference>
<evidence type="ECO:0000256" key="3">
    <source>
        <dbReference type="SAM" id="SignalP"/>
    </source>
</evidence>
<feature type="signal peptide" evidence="3">
    <location>
        <begin position="1"/>
        <end position="20"/>
    </location>
</feature>
<proteinExistence type="predicted"/>
<evidence type="ECO:0000256" key="1">
    <source>
        <dbReference type="SAM" id="MobiDB-lite"/>
    </source>
</evidence>
<dbReference type="AlphaFoldDB" id="A0A8T1RHR9"/>
<feature type="chain" id="PRO_5035943476" evidence="3">
    <location>
        <begin position="21"/>
        <end position="137"/>
    </location>
</feature>
<dbReference type="EMBL" id="CM031810">
    <property type="protein sequence ID" value="KAG6665471.1"/>
    <property type="molecule type" value="Genomic_DNA"/>
</dbReference>
<sequence length="137" mass="14708">MKLAIFTCLILLISCTQVLSSSVLGKFSAVEHKGPMQEQEVDERLNIAVNGTVGLYGSVLLGERKLGNNNGKQEIIYQSRKSHRGKGGGTNIPHRPSPGEKNAASTLLAASPYFISSTLIAYLSFGNLILFSPFGLL</sequence>
<evidence type="ECO:0000313" key="5">
    <source>
        <dbReference type="Proteomes" id="UP000811609"/>
    </source>
</evidence>
<evidence type="ECO:0000313" key="4">
    <source>
        <dbReference type="EMBL" id="KAG6665471.1"/>
    </source>
</evidence>